<evidence type="ECO:0000313" key="3">
    <source>
        <dbReference type="Proteomes" id="UP001245683"/>
    </source>
</evidence>
<feature type="transmembrane region" description="Helical" evidence="1">
    <location>
        <begin position="387"/>
        <end position="410"/>
    </location>
</feature>
<sequence length="601" mass="68447">MGQGEDKEICRAVYMGEYCEANIKGLRGGVEMNGDLRKFNLLAIVCFLLLVASSSLFYLREQIYVRPESYFYLLSLALAITFAQVLFFRENFVWIGFVFFTEVLLIALSFVLTQQALYKTVLGRDPWFHWILTEEIVRRGYIPPYNDIPMPYVKMPNFHLLIASGIILADLQYKWAQFLSAGLPTLILLMLVAYLYSKKLFGHQVGLASLLLVAISDNVLDMVGKSVIPNSVGVALTFLIFYLVYFGNINNNKIKLLAIILATSLVLMHTVSFSFLIWQVFVISTLSLIFRENTAKGYLSVLGLLIVLAIFEWALYSGFYLENLITIFKQLFIYGFDTESYEARLPTTFLDALIARLGMFLYFAIAGVALLWTFVRLFKQRFRDRLMLSNIVATGGIVAGVGSFITPALNGISHRFWYYGEVLSSAFVGWLLVDNRAKNRKITFVFAVILIFLLSFLMMKANVANDDNPLVPYYSQRTGWYDSEITAGKFIISAESEIPLASDFDYSWNLKYLKTYLYSSGKLEEVNRAVPKTFEEVESCGCIFIFRKEGFENRLFYLSGRWTQTPHLPLKDSTPLIDELSEQGSVIYGNNNVLMILEGSK</sequence>
<feature type="transmembrane region" description="Helical" evidence="1">
    <location>
        <begin position="70"/>
        <end position="87"/>
    </location>
</feature>
<dbReference type="AlphaFoldDB" id="A0AAE4T3U2"/>
<proteinExistence type="predicted"/>
<comment type="caution">
    <text evidence="2">The sequence shown here is derived from an EMBL/GenBank/DDBJ whole genome shotgun (WGS) entry which is preliminary data.</text>
</comment>
<evidence type="ECO:0000313" key="2">
    <source>
        <dbReference type="EMBL" id="MDV3104091.1"/>
    </source>
</evidence>
<dbReference type="EMBL" id="JAVDZE010000002">
    <property type="protein sequence ID" value="MDV3104091.1"/>
    <property type="molecule type" value="Genomic_DNA"/>
</dbReference>
<name>A0AAE4T3U2_9EURY</name>
<gene>
    <name evidence="2" type="ORF">RBI02_05990</name>
</gene>
<keyword evidence="1" id="KW-1133">Transmembrane helix</keyword>
<protein>
    <submittedName>
        <fullName evidence="2">Uncharacterized protein</fullName>
    </submittedName>
</protein>
<evidence type="ECO:0000256" key="1">
    <source>
        <dbReference type="SAM" id="Phobius"/>
    </source>
</evidence>
<dbReference type="RefSeq" id="WP_315341805.1">
    <property type="nucleotide sequence ID" value="NZ_JAVDZE010000002.1"/>
</dbReference>
<feature type="transmembrane region" description="Helical" evidence="1">
    <location>
        <begin position="297"/>
        <end position="316"/>
    </location>
</feature>
<organism evidence="2 3">
    <name type="scientific">Thermococcus waiotapuensis</name>
    <dbReference type="NCBI Taxonomy" id="90909"/>
    <lineage>
        <taxon>Archaea</taxon>
        <taxon>Methanobacteriati</taxon>
        <taxon>Methanobacteriota</taxon>
        <taxon>Thermococci</taxon>
        <taxon>Thermococcales</taxon>
        <taxon>Thermococcaceae</taxon>
        <taxon>Thermococcus</taxon>
    </lineage>
</organism>
<keyword evidence="3" id="KW-1185">Reference proteome</keyword>
<feature type="transmembrane region" description="Helical" evidence="1">
    <location>
        <begin position="353"/>
        <end position="375"/>
    </location>
</feature>
<feature type="transmembrane region" description="Helical" evidence="1">
    <location>
        <begin position="175"/>
        <end position="195"/>
    </location>
</feature>
<feature type="transmembrane region" description="Helical" evidence="1">
    <location>
        <begin position="227"/>
        <end position="245"/>
    </location>
</feature>
<feature type="transmembrane region" description="Helical" evidence="1">
    <location>
        <begin position="257"/>
        <end position="290"/>
    </location>
</feature>
<keyword evidence="1" id="KW-0472">Membrane</keyword>
<reference evidence="2 3" key="1">
    <citation type="submission" date="2023-08" db="EMBL/GenBank/DDBJ databases">
        <title>Draft genome sequence of Thermococcus waiotapuensis WT1T, a thermophilic sulphur-dependent archaeon from order Thermococcales.</title>
        <authorList>
            <person name="Manners S.H."/>
            <person name="Carere C.R."/>
            <person name="Dhami M.K."/>
            <person name="Dobson R.C.J."/>
            <person name="Stott M.B."/>
        </authorList>
    </citation>
    <scope>NUCLEOTIDE SEQUENCE [LARGE SCALE GENOMIC DNA]</scope>
    <source>
        <strain evidence="2 3">WT1</strain>
    </source>
</reference>
<feature type="transmembrane region" description="Helical" evidence="1">
    <location>
        <begin position="39"/>
        <end position="58"/>
    </location>
</feature>
<dbReference type="Proteomes" id="UP001245683">
    <property type="component" value="Unassembled WGS sequence"/>
</dbReference>
<feature type="transmembrane region" description="Helical" evidence="1">
    <location>
        <begin position="442"/>
        <end position="459"/>
    </location>
</feature>
<accession>A0AAE4T3U2</accession>
<feature type="transmembrane region" description="Helical" evidence="1">
    <location>
        <begin position="93"/>
        <end position="112"/>
    </location>
</feature>
<keyword evidence="1" id="KW-0812">Transmembrane</keyword>